<dbReference type="CDD" id="cd21799">
    <property type="entry name" value="WH2_Wa_Cobl"/>
    <property type="match status" value="1"/>
</dbReference>
<dbReference type="OMA" id="RENMFES"/>
<dbReference type="GO" id="GO:0005884">
    <property type="term" value="C:actin filament"/>
    <property type="evidence" value="ECO:0007669"/>
    <property type="project" value="TreeGrafter"/>
</dbReference>
<dbReference type="RefSeq" id="XP_007425720.2">
    <property type="nucleotide sequence ID" value="XM_007425658.2"/>
</dbReference>
<keyword evidence="3" id="KW-1185">Reference proteome</keyword>
<dbReference type="SMART" id="SM00246">
    <property type="entry name" value="WH2"/>
    <property type="match status" value="3"/>
</dbReference>
<feature type="compositionally biased region" description="Pro residues" evidence="1">
    <location>
        <begin position="191"/>
        <end position="201"/>
    </location>
</feature>
<feature type="region of interest" description="Disordered" evidence="1">
    <location>
        <begin position="106"/>
        <end position="201"/>
    </location>
</feature>
<feature type="compositionally biased region" description="Pro residues" evidence="1">
    <location>
        <begin position="108"/>
        <end position="117"/>
    </location>
</feature>
<dbReference type="GO" id="GO:0044295">
    <property type="term" value="C:axonal growth cone"/>
    <property type="evidence" value="ECO:0007669"/>
    <property type="project" value="TreeGrafter"/>
</dbReference>
<name>A0A9F2N4H5_PYTBI</name>
<dbReference type="KEGG" id="pbi:103055517"/>
<feature type="domain" description="WH2" evidence="2">
    <location>
        <begin position="1015"/>
        <end position="1035"/>
    </location>
</feature>
<dbReference type="GO" id="GO:0005886">
    <property type="term" value="C:plasma membrane"/>
    <property type="evidence" value="ECO:0007669"/>
    <property type="project" value="TreeGrafter"/>
</dbReference>
<dbReference type="PANTHER" id="PTHR47008:SF1">
    <property type="entry name" value="PROTEIN CORDON-BLEU"/>
    <property type="match status" value="1"/>
</dbReference>
<dbReference type="OrthoDB" id="8882621at2759"/>
<dbReference type="InterPro" id="IPR003124">
    <property type="entry name" value="WH2_dom"/>
</dbReference>
<evidence type="ECO:0000313" key="3">
    <source>
        <dbReference type="Proteomes" id="UP000695026"/>
    </source>
</evidence>
<feature type="region of interest" description="Disordered" evidence="1">
    <location>
        <begin position="1056"/>
        <end position="1082"/>
    </location>
</feature>
<feature type="domain" description="WH2" evidence="2">
    <location>
        <begin position="975"/>
        <end position="995"/>
    </location>
</feature>
<feature type="non-terminal residue" evidence="4">
    <location>
        <position position="1"/>
    </location>
</feature>
<accession>A0A9F2N4H5</accession>
<evidence type="ECO:0000256" key="1">
    <source>
        <dbReference type="SAM" id="MobiDB-lite"/>
    </source>
</evidence>
<dbReference type="AlphaFoldDB" id="A0A9F2N4H5"/>
<dbReference type="PANTHER" id="PTHR47008">
    <property type="entry name" value="PROTEIN CORDON-BLEU"/>
    <property type="match status" value="1"/>
</dbReference>
<feature type="compositionally biased region" description="Basic and acidic residues" evidence="1">
    <location>
        <begin position="158"/>
        <end position="167"/>
    </location>
</feature>
<dbReference type="PROSITE" id="PS51082">
    <property type="entry name" value="WH2"/>
    <property type="match status" value="3"/>
</dbReference>
<dbReference type="InterPro" id="IPR039895">
    <property type="entry name" value="COBL-like"/>
</dbReference>
<dbReference type="Pfam" id="PF02205">
    <property type="entry name" value="WH2"/>
    <property type="match status" value="2"/>
</dbReference>
<dbReference type="GO" id="GO:1990357">
    <property type="term" value="C:terminal web"/>
    <property type="evidence" value="ECO:0007669"/>
    <property type="project" value="TreeGrafter"/>
</dbReference>
<dbReference type="GO" id="GO:0044294">
    <property type="term" value="C:dendritic growth cone"/>
    <property type="evidence" value="ECO:0007669"/>
    <property type="project" value="TreeGrafter"/>
</dbReference>
<dbReference type="CDD" id="cd21800">
    <property type="entry name" value="WH2_Wb_Cobl"/>
    <property type="match status" value="1"/>
</dbReference>
<protein>
    <submittedName>
        <fullName evidence="4">Protein cordon-bleu</fullName>
    </submittedName>
</protein>
<dbReference type="GO" id="GO:0043025">
    <property type="term" value="C:neuronal cell body"/>
    <property type="evidence" value="ECO:0007669"/>
    <property type="project" value="TreeGrafter"/>
</dbReference>
<proteinExistence type="predicted"/>
<evidence type="ECO:0000313" key="4">
    <source>
        <dbReference type="RefSeq" id="XP_007425720.2"/>
    </source>
</evidence>
<dbReference type="CDD" id="cd21801">
    <property type="entry name" value="WH2_Wc_Cobl"/>
    <property type="match status" value="1"/>
</dbReference>
<dbReference type="GO" id="GO:0001726">
    <property type="term" value="C:ruffle"/>
    <property type="evidence" value="ECO:0007669"/>
    <property type="project" value="TreeGrafter"/>
</dbReference>
<dbReference type="GO" id="GO:0048471">
    <property type="term" value="C:perinuclear region of cytoplasm"/>
    <property type="evidence" value="ECO:0007669"/>
    <property type="project" value="TreeGrafter"/>
</dbReference>
<dbReference type="GO" id="GO:0030041">
    <property type="term" value="P:actin filament polymerization"/>
    <property type="evidence" value="ECO:0007669"/>
    <property type="project" value="TreeGrafter"/>
</dbReference>
<dbReference type="GO" id="GO:0051639">
    <property type="term" value="P:actin filament network formation"/>
    <property type="evidence" value="ECO:0007669"/>
    <property type="project" value="TreeGrafter"/>
</dbReference>
<dbReference type="GO" id="GO:0003785">
    <property type="term" value="F:actin monomer binding"/>
    <property type="evidence" value="ECO:0007669"/>
    <property type="project" value="InterPro"/>
</dbReference>
<evidence type="ECO:0000259" key="2">
    <source>
        <dbReference type="PROSITE" id="PS51082"/>
    </source>
</evidence>
<feature type="domain" description="WH2" evidence="2">
    <location>
        <begin position="1097"/>
        <end position="1117"/>
    </location>
</feature>
<gene>
    <name evidence="4" type="primary">LOC103055517</name>
</gene>
<feature type="compositionally biased region" description="Pro residues" evidence="1">
    <location>
        <begin position="1066"/>
        <end position="1076"/>
    </location>
</feature>
<dbReference type="Proteomes" id="UP000695026">
    <property type="component" value="Unplaced"/>
</dbReference>
<feature type="region of interest" description="Disordered" evidence="1">
    <location>
        <begin position="35"/>
        <end position="63"/>
    </location>
</feature>
<reference evidence="4" key="1">
    <citation type="submission" date="2025-08" db="UniProtKB">
        <authorList>
            <consortium name="RefSeq"/>
        </authorList>
    </citation>
    <scope>IDENTIFICATION</scope>
    <source>
        <tissue evidence="4">Liver</tissue>
    </source>
</reference>
<dbReference type="GeneID" id="103055517"/>
<sequence length="1121" mass="123550">SLWLVHITETRNTSTGCDTSEKEKKRFLGFFKTSKKNSKAEESSRTSLDWDGGEPLKSITSSKQSLDGAVATSDSSGNLCSVMVAPSLSLGNISGITASTEIKKRRAPPLPVIPPFPGGEADGEEKMPSPMSQISLQHELKKKKRRAPPPPTPAMPNRSEEMEDKRQSTIGNGRQVPQKPPRGNTRGPPQLVIPPPPPYPPPDKDTMDPTVLYSEADVTDPTQLVSKRNVQLSHIYHEDNAEETISFSSCSMSEDNIDDSEVINLPSDIVSLDFENAGINSRDKSIDVEETLAAEVCSVKNASFNSDESENNQQRADGRIMEAKFENTDMFMVAHEQKAQPALDKSLAVMENIHTDSKSQSVLIETNGTSSSLPQNAETPCDVSFPVPVTIIDEVPENYTTTHSNTEEENVFFSKMETSENIPVQSTYVGKLINKNNNIESDGKEYVGTSSYLPKNLSQKSSTEEFLDQTEEQRSETAVYTFSNEKQNKKNTVQKSVSKNCIDSEKPNAQGIAYNFKLLNKVNGVPDKARPLNENDINDELNKSELEFKHALAKNPDERESDPTQSPWHHCINNGIEIYGPKTGLTTFKVVPPKPKVKYFDKDVSLYTGAIRIDELGNLVTPNSGGIRKITVNMTSKEAVIGKAKEYKELNSIEKQCEQLLVGHSVEPEITGNSKELNKNPRTKPDCIRSLKEETLPMVGSSAENIVRPNETKLPMNIPQFSGKTVLAPVINRKDLLFQMPPQKTSDHYLATAVANCNDLTQFKASQERQNQEKLYKAKGVKTEIEPLPKSTVVAKYHPVETEPAKTKKPYSTTFSCSKNVSNTRPCCADSRLSNIKTLNQNKPTNGISGSFTRITSNKNNLTEQEINCGSVQDITDREMISVAMKKPVDQVSSPFFLSKPNADSSATIFSSPVKSSNIPPFMVDQMTSEKDEQLGNTGNELCSSIIEDNIYNIFGPKKKFKSVIQKPLPKDTSLHSALMEAIQTAGGRDKLRKISHSTINGTQKKSKFMETETERSALLAAIRGHSGISTLRKISSSASDELQRFRNAEVALQNSSISTDEQQHGPPPPPLPLPPTQLGMETPRSLARMTDSPGNSRQALMEAIRSGAGTARLRKVPLFV</sequence>
<organism evidence="3 4">
    <name type="scientific">Python bivittatus</name>
    <name type="common">Burmese python</name>
    <name type="synonym">Python molurus bivittatus</name>
    <dbReference type="NCBI Taxonomy" id="176946"/>
    <lineage>
        <taxon>Eukaryota</taxon>
        <taxon>Metazoa</taxon>
        <taxon>Chordata</taxon>
        <taxon>Craniata</taxon>
        <taxon>Vertebrata</taxon>
        <taxon>Euteleostomi</taxon>
        <taxon>Lepidosauria</taxon>
        <taxon>Squamata</taxon>
        <taxon>Bifurcata</taxon>
        <taxon>Unidentata</taxon>
        <taxon>Episquamata</taxon>
        <taxon>Toxicofera</taxon>
        <taxon>Serpentes</taxon>
        <taxon>Henophidia</taxon>
        <taxon>Pythonidae</taxon>
        <taxon>Python</taxon>
    </lineage>
</organism>